<dbReference type="GO" id="GO:0015031">
    <property type="term" value="P:protein transport"/>
    <property type="evidence" value="ECO:0007669"/>
    <property type="project" value="TreeGrafter"/>
</dbReference>
<dbReference type="InterPro" id="IPR050357">
    <property type="entry name" value="Arrestin_domain-protein"/>
</dbReference>
<accession>A0AAD9NSX1</accession>
<evidence type="ECO:0000313" key="4">
    <source>
        <dbReference type="EMBL" id="KAK2179411.1"/>
    </source>
</evidence>
<dbReference type="PANTHER" id="PTHR11188">
    <property type="entry name" value="ARRESTIN DOMAIN CONTAINING PROTEIN"/>
    <property type="match status" value="1"/>
</dbReference>
<keyword evidence="5" id="KW-1185">Reference proteome</keyword>
<dbReference type="InterPro" id="IPR014756">
    <property type="entry name" value="Ig_E-set"/>
</dbReference>
<evidence type="ECO:0000259" key="3">
    <source>
        <dbReference type="SMART" id="SM01017"/>
    </source>
</evidence>
<organism evidence="4 5">
    <name type="scientific">Ridgeia piscesae</name>
    <name type="common">Tubeworm</name>
    <dbReference type="NCBI Taxonomy" id="27915"/>
    <lineage>
        <taxon>Eukaryota</taxon>
        <taxon>Metazoa</taxon>
        <taxon>Spiralia</taxon>
        <taxon>Lophotrochozoa</taxon>
        <taxon>Annelida</taxon>
        <taxon>Polychaeta</taxon>
        <taxon>Sedentaria</taxon>
        <taxon>Canalipalpata</taxon>
        <taxon>Sabellida</taxon>
        <taxon>Siboglinidae</taxon>
        <taxon>Ridgeia</taxon>
    </lineage>
</organism>
<feature type="compositionally biased region" description="Polar residues" evidence="2">
    <location>
        <begin position="401"/>
        <end position="422"/>
    </location>
</feature>
<feature type="domain" description="Arrestin C-terminal-like" evidence="3">
    <location>
        <begin position="164"/>
        <end position="293"/>
    </location>
</feature>
<comment type="similarity">
    <text evidence="1">Belongs to the arrestin family.</text>
</comment>
<sequence length="469" mass="52077">MRCFSRMLISRSVTVAGVIVTARGRPIRIDLCGIAVVRWNSSEEGNNDLDPDEVRRDNKEQYFLKKITLLEKEGSFVDKDPVLTAGEYTFDFECKLPQELPSSFEGRHGQVRYLARACIERNWKSNVVTKKAFTILNGLDLNFIPEAASRIEICKYKTVGTCCISGSVTIDWMVERSGYVPGESIIVHGEVQNECRSPVVYCKTILYMIIDYKSTKRRKRERREIAVAKQDETPPGEVSVWHDRLHIPPLPPTGISRSKLIDINYELQFTALIEGAPGPIVYTKDIYIGTVPMCQREMRSCIAGMYNQPYTPSVENLDHFSGVSASQVSLTQIVATGCAIEPKTRPTAPSLATLERGLDSVVMTDPDPSVNHRPPPFAPGHGDVFMSPVGDVTSPHEGPSVSPTPATDPSTDLGSNAQSQCDATDEDPTYESGMFEPVSIREVADDAESLRGEFTYAPVYPYFNTVHRP</sequence>
<reference evidence="4" key="1">
    <citation type="journal article" date="2023" name="Mol. Biol. Evol.">
        <title>Third-Generation Sequencing Reveals the Adaptive Role of the Epigenome in Three Deep-Sea Polychaetes.</title>
        <authorList>
            <person name="Perez M."/>
            <person name="Aroh O."/>
            <person name="Sun Y."/>
            <person name="Lan Y."/>
            <person name="Juniper S.K."/>
            <person name="Young C.R."/>
            <person name="Angers B."/>
            <person name="Qian P.Y."/>
        </authorList>
    </citation>
    <scope>NUCLEOTIDE SEQUENCE</scope>
    <source>
        <strain evidence="4">R07B-5</strain>
    </source>
</reference>
<protein>
    <recommendedName>
        <fullName evidence="3">Arrestin C-terminal-like domain-containing protein</fullName>
    </recommendedName>
</protein>
<dbReference type="AlphaFoldDB" id="A0AAD9NSX1"/>
<evidence type="ECO:0000256" key="1">
    <source>
        <dbReference type="ARBA" id="ARBA00005298"/>
    </source>
</evidence>
<dbReference type="Gene3D" id="2.60.40.640">
    <property type="match status" value="2"/>
</dbReference>
<name>A0AAD9NSX1_RIDPI</name>
<evidence type="ECO:0000256" key="2">
    <source>
        <dbReference type="SAM" id="MobiDB-lite"/>
    </source>
</evidence>
<comment type="caution">
    <text evidence="4">The sequence shown here is derived from an EMBL/GenBank/DDBJ whole genome shotgun (WGS) entry which is preliminary data.</text>
</comment>
<dbReference type="PANTHER" id="PTHR11188:SF176">
    <property type="entry name" value="ARRESTIN DOMAIN-CONTAINING PROTEIN 1"/>
    <property type="match status" value="1"/>
</dbReference>
<dbReference type="Pfam" id="PF00339">
    <property type="entry name" value="Arrestin_N"/>
    <property type="match status" value="1"/>
</dbReference>
<dbReference type="Proteomes" id="UP001209878">
    <property type="component" value="Unassembled WGS sequence"/>
</dbReference>
<proteinExistence type="inferred from homology"/>
<feature type="region of interest" description="Disordered" evidence="2">
    <location>
        <begin position="378"/>
        <end position="436"/>
    </location>
</feature>
<dbReference type="InterPro" id="IPR011022">
    <property type="entry name" value="Arrestin_C-like"/>
</dbReference>
<dbReference type="SUPFAM" id="SSF81296">
    <property type="entry name" value="E set domains"/>
    <property type="match status" value="2"/>
</dbReference>
<gene>
    <name evidence="4" type="ORF">NP493_492g01039</name>
</gene>
<dbReference type="InterPro" id="IPR014752">
    <property type="entry name" value="Arrestin-like_C"/>
</dbReference>
<evidence type="ECO:0000313" key="5">
    <source>
        <dbReference type="Proteomes" id="UP001209878"/>
    </source>
</evidence>
<dbReference type="EMBL" id="JAODUO010000492">
    <property type="protein sequence ID" value="KAK2179411.1"/>
    <property type="molecule type" value="Genomic_DNA"/>
</dbReference>
<dbReference type="SMART" id="SM01017">
    <property type="entry name" value="Arrestin_C"/>
    <property type="match status" value="1"/>
</dbReference>
<dbReference type="Pfam" id="PF02752">
    <property type="entry name" value="Arrestin_C"/>
    <property type="match status" value="1"/>
</dbReference>
<dbReference type="GO" id="GO:0005737">
    <property type="term" value="C:cytoplasm"/>
    <property type="evidence" value="ECO:0007669"/>
    <property type="project" value="TreeGrafter"/>
</dbReference>
<dbReference type="InterPro" id="IPR011021">
    <property type="entry name" value="Arrestin-like_N"/>
</dbReference>